<dbReference type="PRINTS" id="PR00080">
    <property type="entry name" value="SDRFAMILY"/>
</dbReference>
<dbReference type="CDD" id="cd05233">
    <property type="entry name" value="SDR_c"/>
    <property type="match status" value="1"/>
</dbReference>
<dbReference type="PANTHER" id="PTHR42879">
    <property type="entry name" value="3-OXOACYL-(ACYL-CARRIER-PROTEIN) REDUCTASE"/>
    <property type="match status" value="1"/>
</dbReference>
<sequence length="257" mass="26928">MQVAIVTGASSGIGFGTALTLAGSGIAVLGTGRDRERLDELAAAAGEWGQVATLAVDLTAEDGPRRVVDAALDRWGRVDYLVNNAGVGKPKPLHETDDESLDYFLGLMLRAPFRLAREVIPHLAPGSAIVNVTSTFAVVGGLRGGAYSAAKGGLGALTTHIACQYGAQGIRCNAVAPGVTLTPMVAERLDDERFRKINAEMTPHERLGTVEDVASTIAFLCSPGGSFINGQTIVVDGGWSSTKYLSEFALSSKWEPR</sequence>
<keyword evidence="3" id="KW-0134">Cell wall</keyword>
<evidence type="ECO:0000256" key="1">
    <source>
        <dbReference type="ARBA" id="ARBA00004191"/>
    </source>
</evidence>
<dbReference type="InterPro" id="IPR036291">
    <property type="entry name" value="NAD(P)-bd_dom_sf"/>
</dbReference>
<evidence type="ECO:0000256" key="6">
    <source>
        <dbReference type="ARBA" id="ARBA00047400"/>
    </source>
</evidence>
<evidence type="ECO:0000256" key="2">
    <source>
        <dbReference type="ARBA" id="ARBA00006484"/>
    </source>
</evidence>
<gene>
    <name evidence="7" type="ORF">H7K45_21920</name>
</gene>
<dbReference type="AlphaFoldDB" id="A0A9X3C3M0"/>
<dbReference type="Gene3D" id="3.40.50.720">
    <property type="entry name" value="NAD(P)-binding Rossmann-like Domain"/>
    <property type="match status" value="1"/>
</dbReference>
<comment type="subcellular location">
    <subcellularLocation>
        <location evidence="1">Secreted</location>
        <location evidence="1">Cell wall</location>
    </subcellularLocation>
</comment>
<proteinExistence type="inferred from homology"/>
<evidence type="ECO:0000313" key="8">
    <source>
        <dbReference type="Proteomes" id="UP001141629"/>
    </source>
</evidence>
<dbReference type="GO" id="GO:0004316">
    <property type="term" value="F:3-oxoacyl-[acyl-carrier-protein] reductase (NADPH) activity"/>
    <property type="evidence" value="ECO:0007669"/>
    <property type="project" value="UniProtKB-EC"/>
</dbReference>
<dbReference type="Pfam" id="PF13561">
    <property type="entry name" value="adh_short_C2"/>
    <property type="match status" value="1"/>
</dbReference>
<dbReference type="SUPFAM" id="SSF51735">
    <property type="entry name" value="NAD(P)-binding Rossmann-fold domains"/>
    <property type="match status" value="1"/>
</dbReference>
<dbReference type="FunFam" id="3.40.50.720:FF:000084">
    <property type="entry name" value="Short-chain dehydrogenase reductase"/>
    <property type="match status" value="1"/>
</dbReference>
<keyword evidence="4" id="KW-0560">Oxidoreductase</keyword>
<dbReference type="RefSeq" id="WP_263998098.1">
    <property type="nucleotide sequence ID" value="NZ_JACKVK010000011.1"/>
</dbReference>
<reference evidence="7" key="1">
    <citation type="submission" date="2020-07" db="EMBL/GenBank/DDBJ databases">
        <authorList>
            <person name="Pettersson B.M.F."/>
            <person name="Behra P.R.K."/>
            <person name="Ramesh M."/>
            <person name="Das S."/>
            <person name="Dasgupta S."/>
            <person name="Kirsebom L.A."/>
        </authorList>
    </citation>
    <scope>NUCLEOTIDE SEQUENCE</scope>
    <source>
        <strain evidence="7">DSM 44838</strain>
    </source>
</reference>
<dbReference type="PRINTS" id="PR00081">
    <property type="entry name" value="GDHRDH"/>
</dbReference>
<dbReference type="InterPro" id="IPR020904">
    <property type="entry name" value="Sc_DH/Rdtase_CS"/>
</dbReference>
<keyword evidence="8" id="KW-1185">Reference proteome</keyword>
<evidence type="ECO:0000256" key="5">
    <source>
        <dbReference type="ARBA" id="ARBA00040781"/>
    </source>
</evidence>
<organism evidence="7 8">
    <name type="scientific">Mycobacterium yunnanensis</name>
    <dbReference type="NCBI Taxonomy" id="368477"/>
    <lineage>
        <taxon>Bacteria</taxon>
        <taxon>Bacillati</taxon>
        <taxon>Actinomycetota</taxon>
        <taxon>Actinomycetes</taxon>
        <taxon>Mycobacteriales</taxon>
        <taxon>Mycobacteriaceae</taxon>
        <taxon>Mycobacterium</taxon>
    </lineage>
</organism>
<dbReference type="GO" id="GO:0032787">
    <property type="term" value="P:monocarboxylic acid metabolic process"/>
    <property type="evidence" value="ECO:0007669"/>
    <property type="project" value="UniProtKB-ARBA"/>
</dbReference>
<dbReference type="InterPro" id="IPR050259">
    <property type="entry name" value="SDR"/>
</dbReference>
<dbReference type="EMBL" id="JACKVK010000011">
    <property type="protein sequence ID" value="MCV7423216.1"/>
    <property type="molecule type" value="Genomic_DNA"/>
</dbReference>
<evidence type="ECO:0000256" key="4">
    <source>
        <dbReference type="ARBA" id="ARBA00023002"/>
    </source>
</evidence>
<evidence type="ECO:0000313" key="7">
    <source>
        <dbReference type="EMBL" id="MCV7423216.1"/>
    </source>
</evidence>
<dbReference type="PROSITE" id="PS00061">
    <property type="entry name" value="ADH_SHORT"/>
    <property type="match status" value="1"/>
</dbReference>
<dbReference type="InterPro" id="IPR002347">
    <property type="entry name" value="SDR_fam"/>
</dbReference>
<dbReference type="Proteomes" id="UP001141629">
    <property type="component" value="Unassembled WGS sequence"/>
</dbReference>
<reference evidence="7" key="2">
    <citation type="journal article" date="2022" name="BMC Genomics">
        <title>Comparative genome analysis of mycobacteria focusing on tRNA and non-coding RNA.</title>
        <authorList>
            <person name="Behra P.R.K."/>
            <person name="Pettersson B.M.F."/>
            <person name="Ramesh M."/>
            <person name="Das S."/>
            <person name="Dasgupta S."/>
            <person name="Kirsebom L.A."/>
        </authorList>
    </citation>
    <scope>NUCLEOTIDE SEQUENCE</scope>
    <source>
        <strain evidence="7">DSM 44838</strain>
    </source>
</reference>
<dbReference type="PANTHER" id="PTHR42879:SF2">
    <property type="entry name" value="3-OXOACYL-[ACYL-CARRIER-PROTEIN] REDUCTASE FABG"/>
    <property type="match status" value="1"/>
</dbReference>
<keyword evidence="3" id="KW-0964">Secreted</keyword>
<protein>
    <recommendedName>
        <fullName evidence="5">3-oxoacyl-[acyl-carrier-protein] reductase MabA</fullName>
    </recommendedName>
</protein>
<name>A0A9X3C3M0_9MYCO</name>
<accession>A0A9X3C3M0</accession>
<comment type="caution">
    <text evidence="7">The sequence shown here is derived from an EMBL/GenBank/DDBJ whole genome shotgun (WGS) entry which is preliminary data.</text>
</comment>
<comment type="similarity">
    <text evidence="2">Belongs to the short-chain dehydrogenases/reductases (SDR) family.</text>
</comment>
<comment type="catalytic activity">
    <reaction evidence="6">
        <text>a (3R)-hydroxyacyl-[ACP] + NADP(+) = a 3-oxoacyl-[ACP] + NADPH + H(+)</text>
        <dbReference type="Rhea" id="RHEA:17397"/>
        <dbReference type="Rhea" id="RHEA-COMP:9916"/>
        <dbReference type="Rhea" id="RHEA-COMP:9945"/>
        <dbReference type="ChEBI" id="CHEBI:15378"/>
        <dbReference type="ChEBI" id="CHEBI:57783"/>
        <dbReference type="ChEBI" id="CHEBI:58349"/>
        <dbReference type="ChEBI" id="CHEBI:78776"/>
        <dbReference type="ChEBI" id="CHEBI:78827"/>
        <dbReference type="EC" id="1.1.1.100"/>
    </reaction>
    <physiologicalReaction direction="right-to-left" evidence="6">
        <dbReference type="Rhea" id="RHEA:17399"/>
    </physiologicalReaction>
</comment>
<evidence type="ECO:0000256" key="3">
    <source>
        <dbReference type="ARBA" id="ARBA00022512"/>
    </source>
</evidence>